<keyword evidence="2" id="KW-1185">Reference proteome</keyword>
<reference evidence="1" key="1">
    <citation type="submission" date="2021-02" db="EMBL/GenBank/DDBJ databases">
        <title>Genome sequence of Rhodospirillales sp. strain TMPK1 isolated from soil.</title>
        <authorList>
            <person name="Nakai R."/>
            <person name="Kusada H."/>
            <person name="Tamaki H."/>
        </authorList>
    </citation>
    <scope>NUCLEOTIDE SEQUENCE</scope>
    <source>
        <strain evidence="1">TMPK1</strain>
    </source>
</reference>
<evidence type="ECO:0000313" key="2">
    <source>
        <dbReference type="Proteomes" id="UP000681075"/>
    </source>
</evidence>
<dbReference type="RefSeq" id="WP_420242495.1">
    <property type="nucleotide sequence ID" value="NZ_BOPV01000001.1"/>
</dbReference>
<accession>A0A8S8XCK0</accession>
<dbReference type="AlphaFoldDB" id="A0A8S8XCK0"/>
<proteinExistence type="predicted"/>
<dbReference type="Proteomes" id="UP000681075">
    <property type="component" value="Unassembled WGS sequence"/>
</dbReference>
<protein>
    <submittedName>
        <fullName evidence="1">Uncharacterized protein</fullName>
    </submittedName>
</protein>
<organism evidence="1 2">
    <name type="scientific">Roseiterribacter gracilis</name>
    <dbReference type="NCBI Taxonomy" id="2812848"/>
    <lineage>
        <taxon>Bacteria</taxon>
        <taxon>Pseudomonadati</taxon>
        <taxon>Pseudomonadota</taxon>
        <taxon>Alphaproteobacteria</taxon>
        <taxon>Rhodospirillales</taxon>
        <taxon>Roseiterribacteraceae</taxon>
        <taxon>Roseiterribacter</taxon>
    </lineage>
</organism>
<comment type="caution">
    <text evidence="1">The sequence shown here is derived from an EMBL/GenBank/DDBJ whole genome shotgun (WGS) entry which is preliminary data.</text>
</comment>
<gene>
    <name evidence="1" type="ORF">TMPK1_16260</name>
</gene>
<sequence length="279" mass="30475">MARILLKTTIPATDDDWAIHRFAMLADALRRAGHEVTAADRVGTEGDRDIAQLDKFDQLWLFAVDVGGGITRADVDAIDAFRKRGGGVMVTRDHMDLGACLTMLPELGAAHHFHSKNQEPDPARQHRDDPFTTYIDFPNYHSGANGDFQRITPVGDLHPLLRRADGAPLEFFPSHPHEGAVSAPASVPHARVIACGSSKVTGTRFNLAVVFEGDTTRPGRAVAQSTFHHFSDLNWDPRAGAPSFVTEAPGSGMLDQPQARDDARRYALNLAAWLSQPRS</sequence>
<dbReference type="EMBL" id="BOPV01000001">
    <property type="protein sequence ID" value="GIL39389.1"/>
    <property type="molecule type" value="Genomic_DNA"/>
</dbReference>
<name>A0A8S8XCK0_9PROT</name>
<evidence type="ECO:0000313" key="1">
    <source>
        <dbReference type="EMBL" id="GIL39389.1"/>
    </source>
</evidence>